<comment type="caution">
    <text evidence="2">The sequence shown here is derived from an EMBL/GenBank/DDBJ whole genome shotgun (WGS) entry which is preliminary data.</text>
</comment>
<evidence type="ECO:0008006" key="4">
    <source>
        <dbReference type="Google" id="ProtNLM"/>
    </source>
</evidence>
<dbReference type="RefSeq" id="WP_074245141.1">
    <property type="nucleotide sequence ID" value="NZ_MVII01000020.1"/>
</dbReference>
<sequence>MTDPSRGTEGLRRHAQQRSQAARRRIDKAIRDLRKQGTPVNVNAVARTAQVTRKTIYAHPDLLERIRAHVPLHLTAPPPTGPAPDSQNSIVAALRRQLTTQQTQLAKLKAELKARDQALAAAHGEIARLSNAQHQ</sequence>
<evidence type="ECO:0000313" key="2">
    <source>
        <dbReference type="EMBL" id="ORB54524.1"/>
    </source>
</evidence>
<accession>A0A1X0IZX4</accession>
<proteinExistence type="predicted"/>
<dbReference type="EMBL" id="MVII01000020">
    <property type="protein sequence ID" value="ORB54524.1"/>
    <property type="molecule type" value="Genomic_DNA"/>
</dbReference>
<feature type="region of interest" description="Disordered" evidence="1">
    <location>
        <begin position="1"/>
        <end position="24"/>
    </location>
</feature>
<dbReference type="Proteomes" id="UP000192434">
    <property type="component" value="Unassembled WGS sequence"/>
</dbReference>
<protein>
    <recommendedName>
        <fullName evidence="4">Transposase</fullName>
    </recommendedName>
</protein>
<reference evidence="2 3" key="1">
    <citation type="submission" date="2016-12" db="EMBL/GenBank/DDBJ databases">
        <title>The new phylogeny of genus Mycobacterium.</title>
        <authorList>
            <person name="Tortoli E."/>
            <person name="Trovato A."/>
            <person name="Cirillo D.M."/>
        </authorList>
    </citation>
    <scope>NUCLEOTIDE SEQUENCE [LARGE SCALE GENOMIC DNA]</scope>
    <source>
        <strain evidence="2 3">CCUG 66554</strain>
    </source>
</reference>
<dbReference type="OrthoDB" id="4639423at2"/>
<name>A0A1X0IZX4_9MYCO</name>
<dbReference type="AlphaFoldDB" id="A0A1X0IZX4"/>
<feature type="compositionally biased region" description="Basic residues" evidence="1">
    <location>
        <begin position="13"/>
        <end position="24"/>
    </location>
</feature>
<gene>
    <name evidence="2" type="ORF">BST43_15880</name>
</gene>
<organism evidence="2 3">
    <name type="scientific">Mycobacteroides saopaulense</name>
    <dbReference type="NCBI Taxonomy" id="1578165"/>
    <lineage>
        <taxon>Bacteria</taxon>
        <taxon>Bacillati</taxon>
        <taxon>Actinomycetota</taxon>
        <taxon>Actinomycetes</taxon>
        <taxon>Mycobacteriales</taxon>
        <taxon>Mycobacteriaceae</taxon>
        <taxon>Mycobacteroides</taxon>
    </lineage>
</organism>
<evidence type="ECO:0000256" key="1">
    <source>
        <dbReference type="SAM" id="MobiDB-lite"/>
    </source>
</evidence>
<evidence type="ECO:0000313" key="3">
    <source>
        <dbReference type="Proteomes" id="UP000192434"/>
    </source>
</evidence>